<evidence type="ECO:0000259" key="1">
    <source>
        <dbReference type="Pfam" id="PF01936"/>
    </source>
</evidence>
<comment type="caution">
    <text evidence="2">The sequence shown here is derived from an EMBL/GenBank/DDBJ whole genome shotgun (WGS) entry which is preliminary data.</text>
</comment>
<protein>
    <recommendedName>
        <fullName evidence="1">NYN domain-containing protein</fullName>
    </recommendedName>
</protein>
<dbReference type="GO" id="GO:0004540">
    <property type="term" value="F:RNA nuclease activity"/>
    <property type="evidence" value="ECO:0007669"/>
    <property type="project" value="InterPro"/>
</dbReference>
<organism evidence="2 3">
    <name type="scientific">Rhizophagus irregularis</name>
    <dbReference type="NCBI Taxonomy" id="588596"/>
    <lineage>
        <taxon>Eukaryota</taxon>
        <taxon>Fungi</taxon>
        <taxon>Fungi incertae sedis</taxon>
        <taxon>Mucoromycota</taxon>
        <taxon>Glomeromycotina</taxon>
        <taxon>Glomeromycetes</taxon>
        <taxon>Glomerales</taxon>
        <taxon>Glomeraceae</taxon>
        <taxon>Rhizophagus</taxon>
    </lineage>
</organism>
<dbReference type="Pfam" id="PF01936">
    <property type="entry name" value="NYN"/>
    <property type="match status" value="1"/>
</dbReference>
<evidence type="ECO:0000313" key="2">
    <source>
        <dbReference type="EMBL" id="PKK79920.1"/>
    </source>
</evidence>
<sequence>MTYCDQIYTQRVKGSIFLDFTAVDFERWRVPGSPAKEIKKLINEIKGVRNMPYLVSSRPLSYDSLWKYVEKEGFGVETFDRDHQNHEKEVDSEIACAMIQTSLLNEPEPGTIVLISGDKDMCPGKKRLKWRMEYRDLVLVQGYTILEF</sequence>
<feature type="domain" description="NYN" evidence="1">
    <location>
        <begin position="36"/>
        <end position="135"/>
    </location>
</feature>
<evidence type="ECO:0000313" key="3">
    <source>
        <dbReference type="Proteomes" id="UP000233469"/>
    </source>
</evidence>
<gene>
    <name evidence="2" type="ORF">RhiirC2_860250</name>
</gene>
<reference evidence="2 3" key="2">
    <citation type="submission" date="2017-10" db="EMBL/GenBank/DDBJ databases">
        <title>Extensive intraspecific genome diversity in a model arbuscular mycorrhizal fungus.</title>
        <authorList>
            <person name="Chen E.C.H."/>
            <person name="Morin E."/>
            <person name="Baudet D."/>
            <person name="Noel J."/>
            <person name="Ndikumana S."/>
            <person name="Charron P."/>
            <person name="St-Onge C."/>
            <person name="Giorgi J."/>
            <person name="Grigoriev I.V."/>
            <person name="Roux C."/>
            <person name="Martin F.M."/>
            <person name="Corradi N."/>
        </authorList>
    </citation>
    <scope>NUCLEOTIDE SEQUENCE [LARGE SCALE GENOMIC DNA]</scope>
    <source>
        <strain evidence="2 3">C2</strain>
    </source>
</reference>
<dbReference type="AlphaFoldDB" id="A0A2N1P174"/>
<dbReference type="Proteomes" id="UP000233469">
    <property type="component" value="Unassembled WGS sequence"/>
</dbReference>
<dbReference type="InterPro" id="IPR021139">
    <property type="entry name" value="NYN"/>
</dbReference>
<name>A0A2N1P174_9GLOM</name>
<proteinExistence type="predicted"/>
<dbReference type="EMBL" id="LLXL01000028">
    <property type="protein sequence ID" value="PKK79920.1"/>
    <property type="molecule type" value="Genomic_DNA"/>
</dbReference>
<accession>A0A2N1P174</accession>
<reference evidence="2 3" key="1">
    <citation type="submission" date="2016-04" db="EMBL/GenBank/DDBJ databases">
        <title>Genome analyses suggest a sexual origin of heterokaryosis in a supposedly ancient asexual fungus.</title>
        <authorList>
            <person name="Ropars J."/>
            <person name="Sedzielewska K."/>
            <person name="Noel J."/>
            <person name="Charron P."/>
            <person name="Farinelli L."/>
            <person name="Marton T."/>
            <person name="Kruger M."/>
            <person name="Pelin A."/>
            <person name="Brachmann A."/>
            <person name="Corradi N."/>
        </authorList>
    </citation>
    <scope>NUCLEOTIDE SEQUENCE [LARGE SCALE GENOMIC DNA]</scope>
    <source>
        <strain evidence="2 3">C2</strain>
    </source>
</reference>
<dbReference type="VEuPathDB" id="FungiDB:RhiirA1_401671"/>
<dbReference type="VEuPathDB" id="FungiDB:FUN_004930"/>
<dbReference type="Gene3D" id="3.40.50.1010">
    <property type="entry name" value="5'-nuclease"/>
    <property type="match status" value="1"/>
</dbReference>